<dbReference type="AlphaFoldDB" id="A0A3E3DVK1"/>
<comment type="caution">
    <text evidence="1">The sequence shown here is derived from an EMBL/GenBank/DDBJ whole genome shotgun (WGS) entry which is preliminary data.</text>
</comment>
<evidence type="ECO:0000313" key="1">
    <source>
        <dbReference type="EMBL" id="RGD73271.1"/>
    </source>
</evidence>
<dbReference type="Proteomes" id="UP000260721">
    <property type="component" value="Unassembled WGS sequence"/>
</dbReference>
<dbReference type="InterPro" id="IPR026989">
    <property type="entry name" value="TnpV"/>
</dbReference>
<evidence type="ECO:0000313" key="2">
    <source>
        <dbReference type="Proteomes" id="UP000260721"/>
    </source>
</evidence>
<gene>
    <name evidence="1" type="ORF">DXC78_11615</name>
</gene>
<dbReference type="EMBL" id="QUSK01000033">
    <property type="protein sequence ID" value="RGD73271.1"/>
    <property type="molecule type" value="Genomic_DNA"/>
</dbReference>
<organism evidence="1 2">
    <name type="scientific">Faecalicoccus pleomorphus</name>
    <dbReference type="NCBI Taxonomy" id="1323"/>
    <lineage>
        <taxon>Bacteria</taxon>
        <taxon>Bacillati</taxon>
        <taxon>Bacillota</taxon>
        <taxon>Erysipelotrichia</taxon>
        <taxon>Erysipelotrichales</taxon>
        <taxon>Erysipelotrichaceae</taxon>
        <taxon>Faecalicoccus</taxon>
    </lineage>
</organism>
<proteinExistence type="predicted"/>
<sequence>MCIMKMKKGADHMKIEYRQHGDVLLPNLTLKPENEVQPGKYGLMRRQFLKEHRNYLFQEYLMDQSLNQHLMEIEQTAQKRKTQLMNQLKTKDGITEQLKKEDPILWGQKMYQIEREIDEILKTELIYR</sequence>
<protein>
    <submittedName>
        <fullName evidence="1">TnpV protein</fullName>
    </submittedName>
</protein>
<accession>A0A3E3DVK1</accession>
<dbReference type="Pfam" id="PF14198">
    <property type="entry name" value="TnpV"/>
    <property type="match status" value="1"/>
</dbReference>
<reference evidence="1 2" key="1">
    <citation type="submission" date="2018-08" db="EMBL/GenBank/DDBJ databases">
        <title>A genome reference for cultivated species of the human gut microbiota.</title>
        <authorList>
            <person name="Zou Y."/>
            <person name="Xue W."/>
            <person name="Luo G."/>
        </authorList>
    </citation>
    <scope>NUCLEOTIDE SEQUENCE [LARGE SCALE GENOMIC DNA]</scope>
    <source>
        <strain evidence="1 2">TF08-11</strain>
    </source>
</reference>
<name>A0A3E3DVK1_9FIRM</name>
<dbReference type="RefSeq" id="WP_117447169.1">
    <property type="nucleotide sequence ID" value="NZ_JAQLXO010000007.1"/>
</dbReference>